<dbReference type="InterPro" id="IPR007325">
    <property type="entry name" value="KFase/CYL"/>
</dbReference>
<gene>
    <name evidence="3" type="ORF">An08g04540</name>
</gene>
<dbReference type="AlphaFoldDB" id="A0AAJ8BU77"/>
<accession>A0AAJ8BU77</accession>
<dbReference type="InterPro" id="IPR037175">
    <property type="entry name" value="KFase_sf"/>
</dbReference>
<dbReference type="GeneID" id="4982771"/>
<proteinExistence type="inferred from homology"/>
<dbReference type="KEGG" id="ang:An08g04540"/>
<dbReference type="RefSeq" id="XP_059603987.1">
    <property type="nucleotide sequence ID" value="XM_059749006.1"/>
</dbReference>
<feature type="compositionally biased region" description="Basic and acidic residues" evidence="2">
    <location>
        <begin position="8"/>
        <end position="17"/>
    </location>
</feature>
<comment type="similarity">
    <text evidence="1">Belongs to the Cyclase 1 superfamily.</text>
</comment>
<organism evidence="3">
    <name type="scientific">Aspergillus niger</name>
    <dbReference type="NCBI Taxonomy" id="5061"/>
    <lineage>
        <taxon>Eukaryota</taxon>
        <taxon>Fungi</taxon>
        <taxon>Dikarya</taxon>
        <taxon>Ascomycota</taxon>
        <taxon>Pezizomycotina</taxon>
        <taxon>Eurotiomycetes</taxon>
        <taxon>Eurotiomycetidae</taxon>
        <taxon>Eurotiales</taxon>
        <taxon>Aspergillaceae</taxon>
        <taxon>Aspergillus</taxon>
        <taxon>Aspergillus subgen. Circumdati</taxon>
    </lineage>
</organism>
<dbReference type="Gene3D" id="3.50.30.50">
    <property type="entry name" value="Putative cyclase"/>
    <property type="match status" value="1"/>
</dbReference>
<dbReference type="SUPFAM" id="SSF102198">
    <property type="entry name" value="Putative cyclase"/>
    <property type="match status" value="1"/>
</dbReference>
<dbReference type="Pfam" id="PF04199">
    <property type="entry name" value="Cyclase"/>
    <property type="match status" value="1"/>
</dbReference>
<feature type="region of interest" description="Disordered" evidence="2">
    <location>
        <begin position="97"/>
        <end position="118"/>
    </location>
</feature>
<dbReference type="PANTHER" id="PTHR34861">
    <property type="match status" value="1"/>
</dbReference>
<sequence>MADSLPKTYDDLPDKRRYWPATPNSADEGLGMLRLLTPEIVANAARTQIQTGERVCLNWDLEKLNPPGFGRKPFAHHVKWVSEGHAFDDEYHFNPQQSSQWDGLRHHNAPAPTPDDPNRRVFYGGTTSTEILDPSSTRIGIAHWAKKGIAGRGVLIDYASYVQRTKGVTVNALTRHTVSLDDVLTIAKECNITFEPGDILFLRVGLPTTWDNMTDEEKVKYSQQETPNHAGLEQSERVVRFLWDQHFAAVAGDAVSFEVYPPVEKEWDLHHFLLAGWGLPIGEMFDLEGLKESVELWERIPMTVHPEVYLKYTTRNSFTYTNGDYEGVIHSQQDQ</sequence>
<protein>
    <submittedName>
        <fullName evidence="3">Uncharacterized protein</fullName>
    </submittedName>
</protein>
<reference evidence="3" key="2">
    <citation type="submission" date="2025-08" db="UniProtKB">
        <authorList>
            <consortium name="RefSeq"/>
        </authorList>
    </citation>
    <scope>IDENTIFICATION</scope>
</reference>
<dbReference type="PANTHER" id="PTHR34861:SF9">
    <property type="entry name" value="CYCLASE"/>
    <property type="match status" value="1"/>
</dbReference>
<evidence type="ECO:0000256" key="1">
    <source>
        <dbReference type="ARBA" id="ARBA00007865"/>
    </source>
</evidence>
<reference evidence="3" key="1">
    <citation type="submission" date="2025-02" db="EMBL/GenBank/DDBJ databases">
        <authorList>
            <consortium name="NCBI Genome Project"/>
        </authorList>
    </citation>
    <scope>NUCLEOTIDE SEQUENCE</scope>
</reference>
<name>A0AAJ8BU77_ASPNG</name>
<dbReference type="VEuPathDB" id="FungiDB:An08g04540"/>
<evidence type="ECO:0000313" key="3">
    <source>
        <dbReference type="RefSeq" id="XP_059603987.1"/>
    </source>
</evidence>
<evidence type="ECO:0000256" key="2">
    <source>
        <dbReference type="SAM" id="MobiDB-lite"/>
    </source>
</evidence>
<feature type="region of interest" description="Disordered" evidence="2">
    <location>
        <begin position="1"/>
        <end position="23"/>
    </location>
</feature>